<sequence length="574" mass="62213">MAHPSRRTPATPAQRRADRRRRLLGLLAAALGAGYLGWTVATLNPAAPWLAAPVAGAHALFVGQVWLAVVNHWHRSHPALPPPLPRGAEPPVAVVVPTSGEPVPMLRRTLCSVLDQDWPGDGLVLVVGDDAGRAAVRALVAELAAGYPAPALHYLRPPPRGAAARRGAGKAGNLNAALDLLDAVAPAARYVEFRDADDLVGDPLFLRRVVGHLAARPELAYAQTIKDARVSPGDPFGNRHALFYRGVLYSRDAAGAVPPCGSGLVWRRADLRAIGGLPTWSLVEDVYSGYVAWRTGRRGTHLPVRGAVAQIAPEDLPNVYRQRGTWALDTLRTFLWRCPLWARGLTGRQRAHLTEQAAYYLTAFPTLALILAPAAALLLDRRAVLAPPLPYAAATAAYLAAGTLFTRSLADRLPWRDLLRGRQVYTGLAPLFALAALRALWYGPRRKPDCPVTRKVHRPGLYPRLVLPQAVLCALLGTAVVVHLSRHALSTLDAGALLWACWHLWPLGRFVGRARYGWRARFHRRDRFRWRPRLRRPPGRRARPPADPGGAPCPPPAPAPRPSSARSTGSGSAG</sequence>
<dbReference type="InterPro" id="IPR029044">
    <property type="entry name" value="Nucleotide-diphossugar_trans"/>
</dbReference>
<protein>
    <submittedName>
        <fullName evidence="9">Uncharacterized protein</fullName>
    </submittedName>
</protein>
<feature type="transmembrane region" description="Helical" evidence="8">
    <location>
        <begin position="358"/>
        <end position="379"/>
    </location>
</feature>
<dbReference type="SUPFAM" id="SSF53448">
    <property type="entry name" value="Nucleotide-diphospho-sugar transferases"/>
    <property type="match status" value="1"/>
</dbReference>
<evidence type="ECO:0000256" key="2">
    <source>
        <dbReference type="ARBA" id="ARBA00022676"/>
    </source>
</evidence>
<gene>
    <name evidence="9" type="ORF">GCM10010123_36900</name>
</gene>
<accession>A0A8J3FF82</accession>
<evidence type="ECO:0000313" key="10">
    <source>
        <dbReference type="Proteomes" id="UP000649739"/>
    </source>
</evidence>
<feature type="transmembrane region" description="Helical" evidence="8">
    <location>
        <begin position="422"/>
        <end position="441"/>
    </location>
</feature>
<feature type="compositionally biased region" description="Low complexity" evidence="7">
    <location>
        <begin position="562"/>
        <end position="574"/>
    </location>
</feature>
<keyword evidence="10" id="KW-1185">Reference proteome</keyword>
<keyword evidence="3" id="KW-0808">Transferase</keyword>
<dbReference type="PANTHER" id="PTHR43867:SF2">
    <property type="entry name" value="CELLULOSE SYNTHASE CATALYTIC SUBUNIT A [UDP-FORMING]"/>
    <property type="match status" value="1"/>
</dbReference>
<evidence type="ECO:0000256" key="3">
    <source>
        <dbReference type="ARBA" id="ARBA00022679"/>
    </source>
</evidence>
<evidence type="ECO:0000256" key="1">
    <source>
        <dbReference type="ARBA" id="ARBA00004141"/>
    </source>
</evidence>
<keyword evidence="5 8" id="KW-1133">Transmembrane helix</keyword>
<evidence type="ECO:0000313" key="9">
    <source>
        <dbReference type="EMBL" id="GGK03595.1"/>
    </source>
</evidence>
<evidence type="ECO:0000256" key="4">
    <source>
        <dbReference type="ARBA" id="ARBA00022692"/>
    </source>
</evidence>
<organism evidence="9 10">
    <name type="scientific">Pilimelia anulata</name>
    <dbReference type="NCBI Taxonomy" id="53371"/>
    <lineage>
        <taxon>Bacteria</taxon>
        <taxon>Bacillati</taxon>
        <taxon>Actinomycetota</taxon>
        <taxon>Actinomycetes</taxon>
        <taxon>Micromonosporales</taxon>
        <taxon>Micromonosporaceae</taxon>
        <taxon>Pilimelia</taxon>
    </lineage>
</organism>
<reference evidence="9" key="2">
    <citation type="submission" date="2020-09" db="EMBL/GenBank/DDBJ databases">
        <authorList>
            <person name="Sun Q."/>
            <person name="Ohkuma M."/>
        </authorList>
    </citation>
    <scope>NUCLEOTIDE SEQUENCE</scope>
    <source>
        <strain evidence="9">JCM 3090</strain>
    </source>
</reference>
<proteinExistence type="predicted"/>
<dbReference type="PANTHER" id="PTHR43867">
    <property type="entry name" value="CELLULOSE SYNTHASE CATALYTIC SUBUNIT A [UDP-FORMING]"/>
    <property type="match status" value="1"/>
</dbReference>
<dbReference type="Proteomes" id="UP000649739">
    <property type="component" value="Unassembled WGS sequence"/>
</dbReference>
<feature type="transmembrane region" description="Helical" evidence="8">
    <location>
        <begin position="23"/>
        <end position="43"/>
    </location>
</feature>
<evidence type="ECO:0000256" key="5">
    <source>
        <dbReference type="ARBA" id="ARBA00022989"/>
    </source>
</evidence>
<comment type="subcellular location">
    <subcellularLocation>
        <location evidence="1">Membrane</location>
        <topology evidence="1">Multi-pass membrane protein</topology>
    </subcellularLocation>
</comment>
<feature type="compositionally biased region" description="Pro residues" evidence="7">
    <location>
        <begin position="545"/>
        <end position="561"/>
    </location>
</feature>
<keyword evidence="6 8" id="KW-0472">Membrane</keyword>
<feature type="transmembrane region" description="Helical" evidence="8">
    <location>
        <begin position="461"/>
        <end position="482"/>
    </location>
</feature>
<dbReference type="InterPro" id="IPR050321">
    <property type="entry name" value="Glycosyltr_2/OpgH_subfam"/>
</dbReference>
<feature type="transmembrane region" description="Helical" evidence="8">
    <location>
        <begin position="49"/>
        <end position="70"/>
    </location>
</feature>
<dbReference type="Gene3D" id="3.90.550.10">
    <property type="entry name" value="Spore Coat Polysaccharide Biosynthesis Protein SpsA, Chain A"/>
    <property type="match status" value="1"/>
</dbReference>
<dbReference type="RefSeq" id="WP_189171417.1">
    <property type="nucleotide sequence ID" value="NZ_BMQB01000008.1"/>
</dbReference>
<keyword evidence="4 8" id="KW-0812">Transmembrane</keyword>
<evidence type="ECO:0000256" key="7">
    <source>
        <dbReference type="SAM" id="MobiDB-lite"/>
    </source>
</evidence>
<feature type="transmembrane region" description="Helical" evidence="8">
    <location>
        <begin position="391"/>
        <end position="410"/>
    </location>
</feature>
<keyword evidence="2" id="KW-0328">Glycosyltransferase</keyword>
<feature type="region of interest" description="Disordered" evidence="7">
    <location>
        <begin position="534"/>
        <end position="574"/>
    </location>
</feature>
<dbReference type="GO" id="GO:0016757">
    <property type="term" value="F:glycosyltransferase activity"/>
    <property type="evidence" value="ECO:0007669"/>
    <property type="project" value="UniProtKB-KW"/>
</dbReference>
<name>A0A8J3FF82_9ACTN</name>
<feature type="compositionally biased region" description="Basic residues" evidence="7">
    <location>
        <begin position="534"/>
        <end position="543"/>
    </location>
</feature>
<evidence type="ECO:0000256" key="6">
    <source>
        <dbReference type="ARBA" id="ARBA00023136"/>
    </source>
</evidence>
<evidence type="ECO:0000256" key="8">
    <source>
        <dbReference type="SAM" id="Phobius"/>
    </source>
</evidence>
<comment type="caution">
    <text evidence="9">The sequence shown here is derived from an EMBL/GenBank/DDBJ whole genome shotgun (WGS) entry which is preliminary data.</text>
</comment>
<dbReference type="Pfam" id="PF13641">
    <property type="entry name" value="Glyco_tranf_2_3"/>
    <property type="match status" value="1"/>
</dbReference>
<dbReference type="EMBL" id="BMQB01000008">
    <property type="protein sequence ID" value="GGK03595.1"/>
    <property type="molecule type" value="Genomic_DNA"/>
</dbReference>
<reference evidence="9" key="1">
    <citation type="journal article" date="2014" name="Int. J. Syst. Evol. Microbiol.">
        <title>Complete genome sequence of Corynebacterium casei LMG S-19264T (=DSM 44701T), isolated from a smear-ripened cheese.</title>
        <authorList>
            <consortium name="US DOE Joint Genome Institute (JGI-PGF)"/>
            <person name="Walter F."/>
            <person name="Albersmeier A."/>
            <person name="Kalinowski J."/>
            <person name="Ruckert C."/>
        </authorList>
    </citation>
    <scope>NUCLEOTIDE SEQUENCE</scope>
    <source>
        <strain evidence="9">JCM 3090</strain>
    </source>
</reference>
<dbReference type="AlphaFoldDB" id="A0A8J3FF82"/>
<dbReference type="GO" id="GO:0016020">
    <property type="term" value="C:membrane"/>
    <property type="evidence" value="ECO:0007669"/>
    <property type="project" value="UniProtKB-SubCell"/>
</dbReference>